<evidence type="ECO:0000313" key="1">
    <source>
        <dbReference type="EMBL" id="KAK4009535.1"/>
    </source>
</evidence>
<evidence type="ECO:0000313" key="2">
    <source>
        <dbReference type="Proteomes" id="UP001234178"/>
    </source>
</evidence>
<protein>
    <submittedName>
        <fullName evidence="1">Uncharacterized protein</fullName>
    </submittedName>
</protein>
<reference evidence="1 2" key="1">
    <citation type="journal article" date="2023" name="Nucleic Acids Res.">
        <title>The hologenome of Daphnia magna reveals possible DNA methylation and microbiome-mediated evolution of the host genome.</title>
        <authorList>
            <person name="Chaturvedi A."/>
            <person name="Li X."/>
            <person name="Dhandapani V."/>
            <person name="Marshall H."/>
            <person name="Kissane S."/>
            <person name="Cuenca-Cambronero M."/>
            <person name="Asole G."/>
            <person name="Calvet F."/>
            <person name="Ruiz-Romero M."/>
            <person name="Marangio P."/>
            <person name="Guigo R."/>
            <person name="Rago D."/>
            <person name="Mirbahai L."/>
            <person name="Eastwood N."/>
            <person name="Colbourne J.K."/>
            <person name="Zhou J."/>
            <person name="Mallon E."/>
            <person name="Orsini L."/>
        </authorList>
    </citation>
    <scope>NUCLEOTIDE SEQUENCE [LARGE SCALE GENOMIC DNA]</scope>
    <source>
        <strain evidence="1">LRV0_1</strain>
    </source>
</reference>
<dbReference type="EMBL" id="JAOYFB010000003">
    <property type="protein sequence ID" value="KAK4009535.1"/>
    <property type="molecule type" value="Genomic_DNA"/>
</dbReference>
<name>A0ABQ9ZAL2_9CRUS</name>
<dbReference type="Proteomes" id="UP001234178">
    <property type="component" value="Unassembled WGS sequence"/>
</dbReference>
<sequence length="115" mass="13105">MYKVKPNIIENIKLNFELWGRKEQFCGEGFKNPPCHSRSNWSSRAAGDLHLQGWISNSVEFLNLLSVDVKASLVEERSFDGDHEEKVLGVYWNPTTYVLTFKESGLDTVVVTRVG</sequence>
<proteinExistence type="predicted"/>
<comment type="caution">
    <text evidence="1">The sequence shown here is derived from an EMBL/GenBank/DDBJ whole genome shotgun (WGS) entry which is preliminary data.</text>
</comment>
<keyword evidence="2" id="KW-1185">Reference proteome</keyword>
<organism evidence="1 2">
    <name type="scientific">Daphnia magna</name>
    <dbReference type="NCBI Taxonomy" id="35525"/>
    <lineage>
        <taxon>Eukaryota</taxon>
        <taxon>Metazoa</taxon>
        <taxon>Ecdysozoa</taxon>
        <taxon>Arthropoda</taxon>
        <taxon>Crustacea</taxon>
        <taxon>Branchiopoda</taxon>
        <taxon>Diplostraca</taxon>
        <taxon>Cladocera</taxon>
        <taxon>Anomopoda</taxon>
        <taxon>Daphniidae</taxon>
        <taxon>Daphnia</taxon>
    </lineage>
</organism>
<accession>A0ABQ9ZAL2</accession>
<gene>
    <name evidence="1" type="ORF">OUZ56_018669</name>
</gene>